<accession>A0ABZ0XR91</accession>
<organism evidence="2 3">
    <name type="scientific">Duganella zoogloeoides</name>
    <dbReference type="NCBI Taxonomy" id="75659"/>
    <lineage>
        <taxon>Bacteria</taxon>
        <taxon>Pseudomonadati</taxon>
        <taxon>Pseudomonadota</taxon>
        <taxon>Betaproteobacteria</taxon>
        <taxon>Burkholderiales</taxon>
        <taxon>Oxalobacteraceae</taxon>
        <taxon>Telluria group</taxon>
        <taxon>Duganella</taxon>
    </lineage>
</organism>
<dbReference type="RefSeq" id="WP_019924270.1">
    <property type="nucleotide sequence ID" value="NZ_CP140152.1"/>
</dbReference>
<protein>
    <recommendedName>
        <fullName evidence="4">PEP-CTERM sorting domain-containing protein</fullName>
    </recommendedName>
</protein>
<sequence>MKYLLPKLLFPALIATSAGVATAGTVPASQAHTITYDFPYNALYLPTPAGAGMWIDKRVFELEAPTNYALTGKMNAILSATYDLGNGTGNANIALSFDVLVPRCQRCGMFDSDLVGTGHDGDLADSGTTLTYATNTSVASGLYGRLLVYEIMTGQLPAFSGQIQFDAIRFDIEVVPLSAVPELPPAAQLGLGLGVLGMVARTRRRPAQRAQAIS</sequence>
<keyword evidence="1" id="KW-0732">Signal</keyword>
<feature type="chain" id="PRO_5046723900" description="PEP-CTERM sorting domain-containing protein" evidence="1">
    <location>
        <begin position="24"/>
        <end position="214"/>
    </location>
</feature>
<dbReference type="GeneID" id="43165824"/>
<name>A0ABZ0XR91_9BURK</name>
<feature type="signal peptide" evidence="1">
    <location>
        <begin position="1"/>
        <end position="23"/>
    </location>
</feature>
<gene>
    <name evidence="2" type="ORF">SR858_13920</name>
</gene>
<dbReference type="Proteomes" id="UP001326110">
    <property type="component" value="Chromosome"/>
</dbReference>
<evidence type="ECO:0000313" key="3">
    <source>
        <dbReference type="Proteomes" id="UP001326110"/>
    </source>
</evidence>
<proteinExistence type="predicted"/>
<evidence type="ECO:0000313" key="2">
    <source>
        <dbReference type="EMBL" id="WQH02184.1"/>
    </source>
</evidence>
<keyword evidence="3" id="KW-1185">Reference proteome</keyword>
<reference evidence="2 3" key="1">
    <citation type="submission" date="2023-11" db="EMBL/GenBank/DDBJ databases">
        <title>MicrobeMod: A computational toolkit for identifying prokaryotic methylation and restriction-modification with nanopore sequencing.</title>
        <authorList>
            <person name="Crits-Christoph A."/>
            <person name="Kang S.C."/>
            <person name="Lee H."/>
            <person name="Ostrov N."/>
        </authorList>
    </citation>
    <scope>NUCLEOTIDE SEQUENCE [LARGE SCALE GENOMIC DNA]</scope>
    <source>
        <strain evidence="2 3">ATCC 25935</strain>
    </source>
</reference>
<evidence type="ECO:0000256" key="1">
    <source>
        <dbReference type="SAM" id="SignalP"/>
    </source>
</evidence>
<dbReference type="EMBL" id="CP140152">
    <property type="protein sequence ID" value="WQH02184.1"/>
    <property type="molecule type" value="Genomic_DNA"/>
</dbReference>
<evidence type="ECO:0008006" key="4">
    <source>
        <dbReference type="Google" id="ProtNLM"/>
    </source>
</evidence>